<dbReference type="InterPro" id="IPR007535">
    <property type="entry name" value="Catechol_dOase_N"/>
</dbReference>
<dbReference type="EMBL" id="CP109114">
    <property type="protein sequence ID" value="WSC11467.1"/>
    <property type="molecule type" value="Genomic_DNA"/>
</dbReference>
<dbReference type="Proteomes" id="UP001330827">
    <property type="component" value="Chromosome"/>
</dbReference>
<dbReference type="GO" id="GO:0009712">
    <property type="term" value="P:catechol-containing compound metabolic process"/>
    <property type="evidence" value="ECO:0007669"/>
    <property type="project" value="InterPro"/>
</dbReference>
<dbReference type="EMBL" id="CP109114">
    <property type="protein sequence ID" value="WSC17644.1"/>
    <property type="molecule type" value="Genomic_DNA"/>
</dbReference>
<dbReference type="InterPro" id="IPR000627">
    <property type="entry name" value="Intradiol_dOase_C"/>
</dbReference>
<dbReference type="GO" id="GO:0018576">
    <property type="term" value="F:catechol 1,2-dioxygenase activity"/>
    <property type="evidence" value="ECO:0007669"/>
    <property type="project" value="InterPro"/>
</dbReference>
<evidence type="ECO:0000313" key="11">
    <source>
        <dbReference type="Proteomes" id="UP000318186"/>
    </source>
</evidence>
<evidence type="ECO:0000256" key="4">
    <source>
        <dbReference type="ARBA" id="ARBA00022964"/>
    </source>
</evidence>
<gene>
    <name evidence="8" type="ORF">FHX80_12564</name>
    <name evidence="9" type="ORF">OIE64_00240</name>
    <name evidence="10" type="ORF">OIE64_35800</name>
</gene>
<comment type="similarity">
    <text evidence="2">Belongs to the intradiol ring-cleavage dioxygenase family.</text>
</comment>
<reference evidence="9 12" key="2">
    <citation type="submission" date="2022-10" db="EMBL/GenBank/DDBJ databases">
        <title>The complete genomes of actinobacterial strains from the NBC collection.</title>
        <authorList>
            <person name="Joergensen T.S."/>
            <person name="Alvarez Arevalo M."/>
            <person name="Sterndorff E.B."/>
            <person name="Faurdal D."/>
            <person name="Vuksanovic O."/>
            <person name="Mourched A.-S."/>
            <person name="Charusanti P."/>
            <person name="Shaw S."/>
            <person name="Blin K."/>
            <person name="Weber T."/>
        </authorList>
    </citation>
    <scope>NUCLEOTIDE SEQUENCE [LARGE SCALE GENOMIC DNA]</scope>
    <source>
        <strain evidence="9 12">NBC 01769</strain>
    </source>
</reference>
<proteinExistence type="inferred from homology"/>
<dbReference type="GO" id="GO:0008199">
    <property type="term" value="F:ferric iron binding"/>
    <property type="evidence" value="ECO:0007669"/>
    <property type="project" value="InterPro"/>
</dbReference>
<feature type="domain" description="Intradiol ring-cleavage dioxygenases" evidence="7">
    <location>
        <begin position="159"/>
        <end position="187"/>
    </location>
</feature>
<keyword evidence="6" id="KW-0408">Iron</keyword>
<organism evidence="8 11">
    <name type="scientific">Streptomyces brevispora</name>
    <dbReference type="NCBI Taxonomy" id="887462"/>
    <lineage>
        <taxon>Bacteria</taxon>
        <taxon>Bacillati</taxon>
        <taxon>Actinomycetota</taxon>
        <taxon>Actinomycetes</taxon>
        <taxon>Kitasatosporales</taxon>
        <taxon>Streptomycetaceae</taxon>
        <taxon>Streptomyces</taxon>
    </lineage>
</organism>
<dbReference type="GO" id="GO:0016853">
    <property type="term" value="F:isomerase activity"/>
    <property type="evidence" value="ECO:0007669"/>
    <property type="project" value="UniProtKB-KW"/>
</dbReference>
<keyword evidence="4 8" id="KW-0223">Dioxygenase</keyword>
<dbReference type="Gene3D" id="2.60.130.10">
    <property type="entry name" value="Aromatic compound dioxygenase"/>
    <property type="match status" value="1"/>
</dbReference>
<evidence type="ECO:0000256" key="3">
    <source>
        <dbReference type="ARBA" id="ARBA00022723"/>
    </source>
</evidence>
<dbReference type="Proteomes" id="UP000318186">
    <property type="component" value="Unassembled WGS sequence"/>
</dbReference>
<dbReference type="SUPFAM" id="SSF49482">
    <property type="entry name" value="Aromatic compound dioxygenase"/>
    <property type="match status" value="1"/>
</dbReference>
<dbReference type="OrthoDB" id="9800887at2"/>
<dbReference type="RefSeq" id="WP_145768032.1">
    <property type="nucleotide sequence ID" value="NZ_CP109114.1"/>
</dbReference>
<keyword evidence="12" id="KW-1185">Reference proteome</keyword>
<evidence type="ECO:0000313" key="10">
    <source>
        <dbReference type="EMBL" id="WSC17644.1"/>
    </source>
</evidence>
<evidence type="ECO:0000259" key="7">
    <source>
        <dbReference type="PROSITE" id="PS00083"/>
    </source>
</evidence>
<evidence type="ECO:0000256" key="5">
    <source>
        <dbReference type="ARBA" id="ARBA00023002"/>
    </source>
</evidence>
<reference evidence="8 11" key="1">
    <citation type="submission" date="2019-06" db="EMBL/GenBank/DDBJ databases">
        <title>Sequencing the genomes of 1000 actinobacteria strains.</title>
        <authorList>
            <person name="Klenk H.-P."/>
        </authorList>
    </citation>
    <scope>NUCLEOTIDE SEQUENCE [LARGE SCALE GENOMIC DNA]</scope>
    <source>
        <strain evidence="8 11">DSM 42059</strain>
    </source>
</reference>
<keyword evidence="5" id="KW-0560">Oxidoreductase</keyword>
<sequence length="318" mass="35163">MSPTDAQNLAVQRIEYAEAEQQTPCRPVKARQAEIEEDVLQRVIRSFDGCADPRLKRVMVSLVEHLHAFLRDVRLTEEEWGEAIKFLTAVGHITDDKRQEFILLSDTLGASMQTIAINNEAYKDATESTVWGPFFVEGSPEIQNGEDMSFGAAGQPCWVEGTVTDTEGNRLPGARIEVWEADADGLYDVQYADGRVAARAHLFADENGAYRFWGGTPTPYPIPYDGPVGKMLQAVGRSPYRASHLHFMVTAPGCRRLVTHIFVAGDDLLDKDSVFGVKESLIKDFVEQSAGTPTPDGRVVEGTWTRTRFDIVLAPTGS</sequence>
<keyword evidence="10" id="KW-0413">Isomerase</keyword>
<evidence type="ECO:0000256" key="2">
    <source>
        <dbReference type="ARBA" id="ARBA00007825"/>
    </source>
</evidence>
<keyword evidence="3" id="KW-0479">Metal-binding</keyword>
<dbReference type="PROSITE" id="PS00083">
    <property type="entry name" value="INTRADIOL_DIOXYGENAS"/>
    <property type="match status" value="1"/>
</dbReference>
<evidence type="ECO:0000313" key="9">
    <source>
        <dbReference type="EMBL" id="WSC11467.1"/>
    </source>
</evidence>
<dbReference type="PANTHER" id="PTHR33711:SF7">
    <property type="entry name" value="INTRADIOL RING-CLEAVAGE DIOXYGENASES DOMAIN-CONTAINING PROTEIN-RELATED"/>
    <property type="match status" value="1"/>
</dbReference>
<dbReference type="EMBL" id="VIWW01000002">
    <property type="protein sequence ID" value="TWF92244.1"/>
    <property type="molecule type" value="Genomic_DNA"/>
</dbReference>
<accession>A0A561TYS0</accession>
<evidence type="ECO:0000256" key="6">
    <source>
        <dbReference type="ARBA" id="ARBA00023004"/>
    </source>
</evidence>
<protein>
    <submittedName>
        <fullName evidence="8">Hydroxyquinol 1,2-dioxygenase</fullName>
    </submittedName>
    <submittedName>
        <fullName evidence="9">Intradiol ring-cleavage dioxygenase</fullName>
    </submittedName>
</protein>
<dbReference type="InterPro" id="IPR050770">
    <property type="entry name" value="Intradiol_RC_Dioxygenase"/>
</dbReference>
<dbReference type="AlphaFoldDB" id="A0A561TYS0"/>
<dbReference type="Pfam" id="PF04444">
    <property type="entry name" value="Dioxygenase_N"/>
    <property type="match status" value="1"/>
</dbReference>
<evidence type="ECO:0000313" key="8">
    <source>
        <dbReference type="EMBL" id="TWF92244.1"/>
    </source>
</evidence>
<evidence type="ECO:0000313" key="12">
    <source>
        <dbReference type="Proteomes" id="UP001330827"/>
    </source>
</evidence>
<dbReference type="PANTHER" id="PTHR33711">
    <property type="entry name" value="DIOXYGENASE, PUTATIVE (AFU_ORTHOLOGUE AFUA_2G02910)-RELATED"/>
    <property type="match status" value="1"/>
</dbReference>
<dbReference type="Pfam" id="PF00775">
    <property type="entry name" value="Dioxygenase_C"/>
    <property type="match status" value="1"/>
</dbReference>
<comment type="cofactor">
    <cofactor evidence="1">
        <name>Fe(3+)</name>
        <dbReference type="ChEBI" id="CHEBI:29034"/>
    </cofactor>
</comment>
<dbReference type="InterPro" id="IPR039390">
    <property type="entry name" value="1_2-HQD/HQD"/>
</dbReference>
<evidence type="ECO:0000256" key="1">
    <source>
        <dbReference type="ARBA" id="ARBA00001965"/>
    </source>
</evidence>
<dbReference type="InterPro" id="IPR015889">
    <property type="entry name" value="Intradiol_dOase_core"/>
</dbReference>
<dbReference type="CDD" id="cd03461">
    <property type="entry name" value="1_2-HQD"/>
    <property type="match status" value="1"/>
</dbReference>
<name>A0A561TYS0_9ACTN</name>